<evidence type="ECO:0000313" key="6">
    <source>
        <dbReference type="EMBL" id="GAL17372.1"/>
    </source>
</evidence>
<proteinExistence type="inferred from homology"/>
<reference evidence="6 7" key="2">
    <citation type="submission" date="2014-09" db="EMBL/GenBank/DDBJ databases">
        <authorList>
            <consortium name="NBRP consortium"/>
            <person name="Sawabe T."/>
            <person name="Meirelles P."/>
            <person name="Nakanishi M."/>
            <person name="Sayaka M."/>
            <person name="Hattori M."/>
            <person name="Ohkuma M."/>
        </authorList>
    </citation>
    <scope>NUCLEOTIDE SEQUENCE [LARGE SCALE GENOMIC DNA]</scope>
    <source>
        <strain evidence="7">JCM19235</strain>
    </source>
</reference>
<dbReference type="SUPFAM" id="SSF52402">
    <property type="entry name" value="Adenine nucleotide alpha hydrolases-like"/>
    <property type="match status" value="1"/>
</dbReference>
<comment type="function">
    <text evidence="4">Required for resistance to DNA-damaging agents.</text>
</comment>
<evidence type="ECO:0000256" key="4">
    <source>
        <dbReference type="ARBA" id="ARBA00037131"/>
    </source>
</evidence>
<dbReference type="Pfam" id="PF00582">
    <property type="entry name" value="Usp"/>
    <property type="match status" value="1"/>
</dbReference>
<evidence type="ECO:0000313" key="7">
    <source>
        <dbReference type="Proteomes" id="UP000029228"/>
    </source>
</evidence>
<keyword evidence="7" id="KW-1185">Reference proteome</keyword>
<dbReference type="Gene3D" id="3.40.50.12370">
    <property type="match status" value="1"/>
</dbReference>
<protein>
    <submittedName>
        <fullName evidence="6">Universal stress protein family 1</fullName>
    </submittedName>
</protein>
<dbReference type="AlphaFoldDB" id="A0A090SCW2"/>
<comment type="similarity">
    <text evidence="2">Belongs to the universal stress protein A family.</text>
</comment>
<dbReference type="PANTHER" id="PTHR47892">
    <property type="entry name" value="UNIVERSAL STRESS PROTEIN E"/>
    <property type="match status" value="1"/>
</dbReference>
<gene>
    <name evidence="6" type="ORF">JCM19235_5921</name>
</gene>
<accession>A0A090SCW2</accession>
<comment type="subcellular location">
    <subcellularLocation>
        <location evidence="1">Cytoplasm</location>
    </subcellularLocation>
</comment>
<dbReference type="EMBL" id="BBMR01000001">
    <property type="protein sequence ID" value="GAL17372.1"/>
    <property type="molecule type" value="Genomic_DNA"/>
</dbReference>
<dbReference type="STRING" id="990268.JCM19235_5921"/>
<feature type="domain" description="UspA" evidence="5">
    <location>
        <begin position="2"/>
        <end position="57"/>
    </location>
</feature>
<evidence type="ECO:0000256" key="1">
    <source>
        <dbReference type="ARBA" id="ARBA00004496"/>
    </source>
</evidence>
<organism evidence="6 7">
    <name type="scientific">Vibrio maritimus</name>
    <dbReference type="NCBI Taxonomy" id="990268"/>
    <lineage>
        <taxon>Bacteria</taxon>
        <taxon>Pseudomonadati</taxon>
        <taxon>Pseudomonadota</taxon>
        <taxon>Gammaproteobacteria</taxon>
        <taxon>Vibrionales</taxon>
        <taxon>Vibrionaceae</taxon>
        <taxon>Vibrio</taxon>
    </lineage>
</organism>
<reference evidence="6 7" key="1">
    <citation type="submission" date="2014-09" db="EMBL/GenBank/DDBJ databases">
        <title>Vibrio maritimus JCM 19235. (C45) whole genome shotgun sequence.</title>
        <authorList>
            <person name="Sawabe T."/>
            <person name="Meirelles P."/>
            <person name="Nakanishi M."/>
            <person name="Sayaka M."/>
            <person name="Hattori M."/>
            <person name="Ohkuma M."/>
        </authorList>
    </citation>
    <scope>NUCLEOTIDE SEQUENCE [LARGE SCALE GENOMIC DNA]</scope>
    <source>
        <strain evidence="7">JCM19235</strain>
    </source>
</reference>
<evidence type="ECO:0000259" key="5">
    <source>
        <dbReference type="Pfam" id="PF00582"/>
    </source>
</evidence>
<evidence type="ECO:0000256" key="2">
    <source>
        <dbReference type="ARBA" id="ARBA00008791"/>
    </source>
</evidence>
<dbReference type="GO" id="GO:0005737">
    <property type="term" value="C:cytoplasm"/>
    <property type="evidence" value="ECO:0007669"/>
    <property type="project" value="UniProtKB-SubCell"/>
</dbReference>
<dbReference type="Proteomes" id="UP000029228">
    <property type="component" value="Unassembled WGS sequence"/>
</dbReference>
<sequence>MHHLHGRADDLIPKCVRERDVDVLVMGTVARTGISGFVIGNTAENVLQSIHCSLVALKPQGFKTPIAS</sequence>
<comment type="caution">
    <text evidence="6">The sequence shown here is derived from an EMBL/GenBank/DDBJ whole genome shotgun (WGS) entry which is preliminary data.</text>
</comment>
<evidence type="ECO:0000256" key="3">
    <source>
        <dbReference type="ARBA" id="ARBA00022490"/>
    </source>
</evidence>
<name>A0A090SCW2_9VIBR</name>
<dbReference type="InterPro" id="IPR006016">
    <property type="entry name" value="UspA"/>
</dbReference>
<keyword evidence="3" id="KW-0963">Cytoplasm</keyword>
<dbReference type="PANTHER" id="PTHR47892:SF1">
    <property type="entry name" value="UNIVERSAL STRESS PROTEIN E"/>
    <property type="match status" value="1"/>
</dbReference>